<organism evidence="1 2">
    <name type="scientific">Paenibacillus bovis</name>
    <dbReference type="NCBI Taxonomy" id="1616788"/>
    <lineage>
        <taxon>Bacteria</taxon>
        <taxon>Bacillati</taxon>
        <taxon>Bacillota</taxon>
        <taxon>Bacilli</taxon>
        <taxon>Bacillales</taxon>
        <taxon>Paenibacillaceae</taxon>
        <taxon>Paenibacillus</taxon>
    </lineage>
</organism>
<keyword evidence="2" id="KW-1185">Reference proteome</keyword>
<dbReference type="RefSeq" id="WP_060535374.1">
    <property type="nucleotide sequence ID" value="NZ_CP013023.1"/>
</dbReference>
<dbReference type="KEGG" id="pbv:AR543_15465"/>
<proteinExistence type="predicted"/>
<sequence length="144" mass="16541">MNARDFTQEQGNFGEELIGIIAQKNNLGEDVSHLFQTVKGGIDAAFLATDPAPRLTIVESKTSCWGTYPYSHLKKQGGSIYFRHLLESLDYRHRDIQLHFQKLIGTYPELTLHFIRVETLIELTEDRFVVEDLKVKSWKDSISN</sequence>
<evidence type="ECO:0000313" key="2">
    <source>
        <dbReference type="Proteomes" id="UP000078148"/>
    </source>
</evidence>
<reference evidence="2" key="1">
    <citation type="submission" date="2015-10" db="EMBL/GenBank/DDBJ databases">
        <title>Genome of Paenibacillus bovis sp. nov.</title>
        <authorList>
            <person name="Wu Z."/>
            <person name="Gao C."/>
            <person name="Liu Z."/>
            <person name="Zheng H."/>
        </authorList>
    </citation>
    <scope>NUCLEOTIDE SEQUENCE [LARGE SCALE GENOMIC DNA]</scope>
    <source>
        <strain evidence="2">BD3526</strain>
    </source>
</reference>
<dbReference type="AlphaFoldDB" id="A0A172ZHZ6"/>
<evidence type="ECO:0000313" key="1">
    <source>
        <dbReference type="EMBL" id="ANF97261.1"/>
    </source>
</evidence>
<gene>
    <name evidence="1" type="ORF">AR543_15465</name>
</gene>
<reference evidence="1 2" key="2">
    <citation type="journal article" date="2016" name="Int. J. Syst. Evol. Microbiol.">
        <title>Paenibacillus bovis sp. nov., isolated from raw yak (Bos grunniens) milk.</title>
        <authorList>
            <person name="Gao C."/>
            <person name="Han J."/>
            <person name="Liu Z."/>
            <person name="Xu X."/>
            <person name="Hang F."/>
            <person name="Wu Z."/>
        </authorList>
    </citation>
    <scope>NUCLEOTIDE SEQUENCE [LARGE SCALE GENOMIC DNA]</scope>
    <source>
        <strain evidence="1 2">BD3526</strain>
    </source>
</reference>
<dbReference type="Proteomes" id="UP000078148">
    <property type="component" value="Chromosome"/>
</dbReference>
<dbReference type="OrthoDB" id="9825392at2"/>
<name>A0A172ZHZ6_9BACL</name>
<protein>
    <submittedName>
        <fullName evidence="1">Uncharacterized protein</fullName>
    </submittedName>
</protein>
<accession>A0A172ZHZ6</accession>
<dbReference type="EMBL" id="CP013023">
    <property type="protein sequence ID" value="ANF97261.1"/>
    <property type="molecule type" value="Genomic_DNA"/>
</dbReference>
<dbReference type="STRING" id="1616788.AR543_15465"/>